<evidence type="ECO:0000256" key="2">
    <source>
        <dbReference type="ARBA" id="ARBA00005254"/>
    </source>
</evidence>
<dbReference type="PANTHER" id="PTHR43176">
    <property type="entry name" value="3-HYDROXYISOBUTYRYL-COA HYDROLASE-RELATED"/>
    <property type="match status" value="1"/>
</dbReference>
<sequence length="359" mass="39515">MGMSTGSNEEVILQTVKDKGVITLNRPKQLNTLNLSMVRKIYPMLKTWEADPRITMVLIKGVGEKAFCAGGDVKAITDSAKAGDYSYPFFGEEYVLNNTIGTLHIPYIALIDGITMGGGVGLSVHGSFRVATERSVFAMPEMAIGLFPDVGGGHFLPRLGGKLGLYLALTGYRLKGIDVQKAGVATHFVEAKMLDSLEKELLDLDDPGATDISKVLDHYHDQSKLDAEKEFHLQPHMEKINTLFAGDSMEQIFADLEADGSEWSLAQLAILKKMSPLSMKVAFRQLSEGATKSLQAELETEFRIGKHMLRNDDFHEGVRAVLVDKDNKPKWQHSCLEAVSPETVAKFFAPLPEAEELML</sequence>
<dbReference type="InterPro" id="IPR032259">
    <property type="entry name" value="HIBYL-CoA-H"/>
</dbReference>
<evidence type="ECO:0000259" key="8">
    <source>
        <dbReference type="Pfam" id="PF16113"/>
    </source>
</evidence>
<evidence type="ECO:0000256" key="5">
    <source>
        <dbReference type="ARBA" id="ARBA00022801"/>
    </source>
</evidence>
<evidence type="ECO:0000256" key="4">
    <source>
        <dbReference type="ARBA" id="ARBA00016714"/>
    </source>
</evidence>
<accession>A0ABM1ETM7</accession>
<feature type="domain" description="Enoyl-CoA hydratase/isomerase" evidence="8">
    <location>
        <begin position="20"/>
        <end position="348"/>
    </location>
</feature>
<organism evidence="9 10">
    <name type="scientific">Priapulus caudatus</name>
    <name type="common">Priapulid worm</name>
    <dbReference type="NCBI Taxonomy" id="37621"/>
    <lineage>
        <taxon>Eukaryota</taxon>
        <taxon>Metazoa</taxon>
        <taxon>Ecdysozoa</taxon>
        <taxon>Scalidophora</taxon>
        <taxon>Priapulida</taxon>
        <taxon>Priapulimorpha</taxon>
        <taxon>Priapulimorphida</taxon>
        <taxon>Priapulidae</taxon>
        <taxon>Priapulus</taxon>
    </lineage>
</organism>
<dbReference type="SUPFAM" id="SSF52096">
    <property type="entry name" value="ClpP/crotonase"/>
    <property type="match status" value="1"/>
</dbReference>
<dbReference type="Proteomes" id="UP000695022">
    <property type="component" value="Unplaced"/>
</dbReference>
<dbReference type="InterPro" id="IPR045004">
    <property type="entry name" value="ECH_dom"/>
</dbReference>
<comment type="catalytic activity">
    <reaction evidence="1">
        <text>3-hydroxy-2-methylpropanoyl-CoA + H2O = 3-hydroxy-2-methylpropanoate + CoA + H(+)</text>
        <dbReference type="Rhea" id="RHEA:20888"/>
        <dbReference type="ChEBI" id="CHEBI:11805"/>
        <dbReference type="ChEBI" id="CHEBI:15377"/>
        <dbReference type="ChEBI" id="CHEBI:15378"/>
        <dbReference type="ChEBI" id="CHEBI:57287"/>
        <dbReference type="ChEBI" id="CHEBI:57340"/>
        <dbReference type="EC" id="3.1.2.4"/>
    </reaction>
</comment>
<protein>
    <recommendedName>
        <fullName evidence="4">3-hydroxyisobutyryl-CoA hydrolase, mitochondrial</fullName>
        <ecNumber evidence="3">3.1.2.4</ecNumber>
    </recommendedName>
    <alternativeName>
        <fullName evidence="7">3-hydroxyisobutyryl-coenzyme A hydrolase</fullName>
    </alternativeName>
</protein>
<dbReference type="GeneID" id="106815584"/>
<dbReference type="RefSeq" id="XP_014675548.1">
    <property type="nucleotide sequence ID" value="XM_014820062.1"/>
</dbReference>
<evidence type="ECO:0000256" key="3">
    <source>
        <dbReference type="ARBA" id="ARBA00011915"/>
    </source>
</evidence>
<dbReference type="PANTHER" id="PTHR43176:SF3">
    <property type="entry name" value="3-HYDROXYISOBUTYRYL-COA HYDROLASE, MITOCHONDRIAL"/>
    <property type="match status" value="1"/>
</dbReference>
<evidence type="ECO:0000256" key="1">
    <source>
        <dbReference type="ARBA" id="ARBA00001709"/>
    </source>
</evidence>
<keyword evidence="9" id="KW-1185">Reference proteome</keyword>
<name>A0ABM1ETM7_PRICU</name>
<evidence type="ECO:0000313" key="10">
    <source>
        <dbReference type="RefSeq" id="XP_014675548.1"/>
    </source>
</evidence>
<evidence type="ECO:0000256" key="6">
    <source>
        <dbReference type="ARBA" id="ARBA00024871"/>
    </source>
</evidence>
<dbReference type="InterPro" id="IPR029045">
    <property type="entry name" value="ClpP/crotonase-like_dom_sf"/>
</dbReference>
<proteinExistence type="inferred from homology"/>
<dbReference type="Gene3D" id="3.90.226.10">
    <property type="entry name" value="2-enoyl-CoA Hydratase, Chain A, domain 1"/>
    <property type="match status" value="1"/>
</dbReference>
<evidence type="ECO:0000256" key="7">
    <source>
        <dbReference type="ARBA" id="ARBA00031181"/>
    </source>
</evidence>
<comment type="function">
    <text evidence="6">Hydrolyzes 3-hydroxyisobutyryl-CoA (HIBYL-CoA), a saline catabolite. Has high activity toward isobutyryl-CoA. Could be an isobutyryl-CoA dehydrogenase that functions in valine catabolism. Also hydrolyzes 3-hydroxypropanoyl-CoA.</text>
</comment>
<dbReference type="NCBIfam" id="NF004127">
    <property type="entry name" value="PRK05617.1"/>
    <property type="match status" value="1"/>
</dbReference>
<dbReference type="Pfam" id="PF16113">
    <property type="entry name" value="ECH_2"/>
    <property type="match status" value="1"/>
</dbReference>
<reference evidence="10" key="1">
    <citation type="submission" date="2025-08" db="UniProtKB">
        <authorList>
            <consortium name="RefSeq"/>
        </authorList>
    </citation>
    <scope>IDENTIFICATION</scope>
</reference>
<dbReference type="CDD" id="cd06558">
    <property type="entry name" value="crotonase-like"/>
    <property type="match status" value="1"/>
</dbReference>
<gene>
    <name evidence="10" type="primary">LOC106815584</name>
</gene>
<comment type="similarity">
    <text evidence="2">Belongs to the enoyl-CoA hydratase/isomerase family.</text>
</comment>
<dbReference type="EC" id="3.1.2.4" evidence="3"/>
<keyword evidence="5" id="KW-0378">Hydrolase</keyword>
<evidence type="ECO:0000313" key="9">
    <source>
        <dbReference type="Proteomes" id="UP000695022"/>
    </source>
</evidence>